<dbReference type="GO" id="GO:0016887">
    <property type="term" value="F:ATP hydrolysis activity"/>
    <property type="evidence" value="ECO:0007669"/>
    <property type="project" value="InterPro"/>
</dbReference>
<keyword evidence="1" id="KW-0547">Nucleotide-binding</keyword>
<evidence type="ECO:0000313" key="5">
    <source>
        <dbReference type="EMBL" id="OMO99168.1"/>
    </source>
</evidence>
<name>A0A1R3JWF6_9ROSI</name>
<feature type="domain" description="AAA+ ATPase At3g28540-like C-terminal" evidence="4">
    <location>
        <begin position="187"/>
        <end position="260"/>
    </location>
</feature>
<dbReference type="Gene3D" id="3.40.50.300">
    <property type="entry name" value="P-loop containing nucleotide triphosphate hydrolases"/>
    <property type="match status" value="1"/>
</dbReference>
<dbReference type="Pfam" id="PF00004">
    <property type="entry name" value="AAA"/>
    <property type="match status" value="1"/>
</dbReference>
<dbReference type="Gene3D" id="6.10.280.40">
    <property type="match status" value="1"/>
</dbReference>
<proteinExistence type="inferred from homology"/>
<dbReference type="STRING" id="93759.A0A1R3JWF6"/>
<dbReference type="EMBL" id="AWUE01015180">
    <property type="protein sequence ID" value="OMO99168.1"/>
    <property type="molecule type" value="Genomic_DNA"/>
</dbReference>
<dbReference type="InterPro" id="IPR058017">
    <property type="entry name" value="At3g28540-like_C"/>
</dbReference>
<dbReference type="PROSITE" id="PS00674">
    <property type="entry name" value="AAA"/>
    <property type="match status" value="1"/>
</dbReference>
<sequence length="265" mass="30061">MASKYLVYVFQQGKAIKDKTKLRYIHLNKSDDDNGWDFAHLDHPASFDSFAMDYDKNMEIIKDLIAFKNDKENIIQGLERLGNVVTCYMVLPVLAIIVVEDIDSSLEITRKRKTQNEDDSDDDDGEGTSSRGKSKVTLSGFLNFVDGIWSGSGGERIIVFTTNHVNKLDPALIRRGRMDMHIELSYCTFQAFKVLAKNYLEIDSHPLFETIGGLLGEVNMTPVDVIEHLIRYRVVGDLEACLESLIRALETTRKEKEEKSQGRSC</sequence>
<feature type="region of interest" description="Disordered" evidence="2">
    <location>
        <begin position="113"/>
        <end position="133"/>
    </location>
</feature>
<comment type="caution">
    <text evidence="5">The sequence shown here is derived from an EMBL/GenBank/DDBJ whole genome shotgun (WGS) entry which is preliminary data.</text>
</comment>
<organism evidence="5 6">
    <name type="scientific">Corchorus olitorius</name>
    <dbReference type="NCBI Taxonomy" id="93759"/>
    <lineage>
        <taxon>Eukaryota</taxon>
        <taxon>Viridiplantae</taxon>
        <taxon>Streptophyta</taxon>
        <taxon>Embryophyta</taxon>
        <taxon>Tracheophyta</taxon>
        <taxon>Spermatophyta</taxon>
        <taxon>Magnoliopsida</taxon>
        <taxon>eudicotyledons</taxon>
        <taxon>Gunneridae</taxon>
        <taxon>Pentapetalae</taxon>
        <taxon>rosids</taxon>
        <taxon>malvids</taxon>
        <taxon>Malvales</taxon>
        <taxon>Malvaceae</taxon>
        <taxon>Grewioideae</taxon>
        <taxon>Apeibeae</taxon>
        <taxon>Corchorus</taxon>
    </lineage>
</organism>
<dbReference type="InterPro" id="IPR050747">
    <property type="entry name" value="Mitochondrial_chaperone_BCS1"/>
</dbReference>
<dbReference type="InterPro" id="IPR027417">
    <property type="entry name" value="P-loop_NTPase"/>
</dbReference>
<evidence type="ECO:0000256" key="2">
    <source>
        <dbReference type="SAM" id="MobiDB-lite"/>
    </source>
</evidence>
<dbReference type="AlphaFoldDB" id="A0A1R3JWF6"/>
<dbReference type="PANTHER" id="PTHR23070">
    <property type="entry name" value="BCS1 AAA-TYPE ATPASE"/>
    <property type="match status" value="1"/>
</dbReference>
<feature type="compositionally biased region" description="Acidic residues" evidence="2">
    <location>
        <begin position="117"/>
        <end position="126"/>
    </location>
</feature>
<dbReference type="GO" id="GO:0005524">
    <property type="term" value="F:ATP binding"/>
    <property type="evidence" value="ECO:0007669"/>
    <property type="project" value="UniProtKB-KW"/>
</dbReference>
<keyword evidence="6" id="KW-1185">Reference proteome</keyword>
<feature type="domain" description="ATPase AAA-type core" evidence="3">
    <location>
        <begin position="112"/>
        <end position="185"/>
    </location>
</feature>
<dbReference type="Proteomes" id="UP000187203">
    <property type="component" value="Unassembled WGS sequence"/>
</dbReference>
<accession>A0A1R3JWF6</accession>
<dbReference type="SUPFAM" id="SSF52540">
    <property type="entry name" value="P-loop containing nucleoside triphosphate hydrolases"/>
    <property type="match status" value="1"/>
</dbReference>
<gene>
    <name evidence="5" type="ORF">COLO4_13472</name>
</gene>
<evidence type="ECO:0000313" key="6">
    <source>
        <dbReference type="Proteomes" id="UP000187203"/>
    </source>
</evidence>
<dbReference type="InterPro" id="IPR003959">
    <property type="entry name" value="ATPase_AAA_core"/>
</dbReference>
<dbReference type="InterPro" id="IPR003960">
    <property type="entry name" value="ATPase_AAA_CS"/>
</dbReference>
<reference evidence="6" key="1">
    <citation type="submission" date="2013-09" db="EMBL/GenBank/DDBJ databases">
        <title>Corchorus olitorius genome sequencing.</title>
        <authorList>
            <person name="Alam M."/>
            <person name="Haque M.S."/>
            <person name="Islam M.S."/>
            <person name="Emdad E.M."/>
            <person name="Islam M.M."/>
            <person name="Ahmed B."/>
            <person name="Halim A."/>
            <person name="Hossen Q.M.M."/>
            <person name="Hossain M.Z."/>
            <person name="Ahmed R."/>
            <person name="Khan M.M."/>
            <person name="Islam R."/>
            <person name="Rashid M.M."/>
            <person name="Khan S.A."/>
            <person name="Rahman M.S."/>
            <person name="Alam M."/>
            <person name="Yahiya A.S."/>
            <person name="Khan M.S."/>
            <person name="Azam M.S."/>
            <person name="Haque T."/>
            <person name="Lashkar M.Z.H."/>
            <person name="Akhand A.I."/>
            <person name="Morshed G."/>
            <person name="Roy S."/>
            <person name="Uddin K.S."/>
            <person name="Rabeya T."/>
            <person name="Hossain A.S."/>
            <person name="Chowdhury A."/>
            <person name="Snigdha A.R."/>
            <person name="Mortoza M.S."/>
            <person name="Matin S.A."/>
            <person name="Hoque S.M.E."/>
            <person name="Islam M.K."/>
            <person name="Roy D.K."/>
            <person name="Haider R."/>
            <person name="Moosa M.M."/>
            <person name="Elias S.M."/>
            <person name="Hasan A.M."/>
            <person name="Jahan S."/>
            <person name="Shafiuddin M."/>
            <person name="Mahmood N."/>
            <person name="Shommy N.S."/>
        </authorList>
    </citation>
    <scope>NUCLEOTIDE SEQUENCE [LARGE SCALE GENOMIC DNA]</scope>
    <source>
        <strain evidence="6">cv. O-4</strain>
    </source>
</reference>
<evidence type="ECO:0000259" key="3">
    <source>
        <dbReference type="Pfam" id="PF00004"/>
    </source>
</evidence>
<keyword evidence="1" id="KW-0067">ATP-binding</keyword>
<evidence type="ECO:0000259" key="4">
    <source>
        <dbReference type="Pfam" id="PF25568"/>
    </source>
</evidence>
<protein>
    <submittedName>
        <fullName evidence="5">ATPase, AAA-type, core</fullName>
    </submittedName>
</protein>
<evidence type="ECO:0000256" key="1">
    <source>
        <dbReference type="RuleBase" id="RU003651"/>
    </source>
</evidence>
<dbReference type="Pfam" id="PF25568">
    <property type="entry name" value="AAA_lid_At3g28540"/>
    <property type="match status" value="1"/>
</dbReference>
<comment type="similarity">
    <text evidence="1">Belongs to the AAA ATPase family.</text>
</comment>
<dbReference type="OrthoDB" id="10251412at2759"/>